<dbReference type="SMART" id="SM00875">
    <property type="entry name" value="BACK"/>
    <property type="match status" value="1"/>
</dbReference>
<proteinExistence type="predicted"/>
<dbReference type="InterPro" id="IPR011042">
    <property type="entry name" value="6-blade_b-propeller_TolB-like"/>
</dbReference>
<dbReference type="PROSITE" id="PS50097">
    <property type="entry name" value="BTB"/>
    <property type="match status" value="1"/>
</dbReference>
<dbReference type="SUPFAM" id="SSF63829">
    <property type="entry name" value="Calcium-dependent phosphotriesterase"/>
    <property type="match status" value="1"/>
</dbReference>
<dbReference type="SMART" id="SM00225">
    <property type="entry name" value="BTB"/>
    <property type="match status" value="1"/>
</dbReference>
<dbReference type="PANTHER" id="PTHR24412">
    <property type="entry name" value="KELCH PROTEIN"/>
    <property type="match status" value="1"/>
</dbReference>
<protein>
    <recommendedName>
        <fullName evidence="3">BTB domain-containing protein</fullName>
    </recommendedName>
</protein>
<evidence type="ECO:0000259" key="3">
    <source>
        <dbReference type="PROSITE" id="PS50097"/>
    </source>
</evidence>
<dbReference type="Pfam" id="PF07707">
    <property type="entry name" value="BACK"/>
    <property type="match status" value="1"/>
</dbReference>
<dbReference type="Gene3D" id="2.120.10.30">
    <property type="entry name" value="TolB, C-terminal domain"/>
    <property type="match status" value="1"/>
</dbReference>
<accession>A0A7S0AJ71</accession>
<name>A0A7S0AJ71_9DINO</name>
<evidence type="ECO:0000256" key="2">
    <source>
        <dbReference type="ARBA" id="ARBA00022737"/>
    </source>
</evidence>
<evidence type="ECO:0000313" key="4">
    <source>
        <dbReference type="EMBL" id="CAD8365272.1"/>
    </source>
</evidence>
<keyword evidence="1" id="KW-0880">Kelch repeat</keyword>
<dbReference type="InterPro" id="IPR011333">
    <property type="entry name" value="SKP1/BTB/POZ_sf"/>
</dbReference>
<dbReference type="Pfam" id="PF00651">
    <property type="entry name" value="BTB"/>
    <property type="match status" value="1"/>
</dbReference>
<dbReference type="Gene3D" id="1.25.40.420">
    <property type="match status" value="1"/>
</dbReference>
<dbReference type="InterPro" id="IPR011705">
    <property type="entry name" value="BACK"/>
</dbReference>
<sequence>MAPAAAGSELRLSVPRAEQLSHWDALAGLRQAGSLCDVALRGSDGEVLAAHAVVLGAVSKRLRRQLEAAAEGPARPLEVTVEAPGDAVRAVLHYVYEGSARVGPRAAPHVLRVAQRWELTSLQDALVSSLLESLSPEIATGLFALGEPFGERLGAAARAYILSNFVECAKSEPYGRWPAAVLDHILRSDDLVIECEEEVLACLAHWRQAGEGRDKASMAALSAVRWPLLSLPALDALAKDGGGAGAFCKAVAEQSLEARAAHLGPSSDSAIPALRPRRSYTGWWAGIGCAARGGTVLAGRGAAGKAGQAALRPRVIRPHEGTLLFLDATEEPGCVLQWFLRAHCGRSIAGKGSHLMGAGAEFEDIADVWSGPDDFLYILDRDAERVVQILRGESEVVGKGSFRLQRPCALAVDADHAVYVLEAGGSRVLRYMDGRATIAAGHTDPGTSPGELNAGPTGRIFVSGKGRLYVSDTENHRVQRWDPGATEGVTVAGGHGCGAGLHQLNHPGGIWALDDGTLFIADTGNHRIMKWKDGAEAGITAAGGCGPGDGLHQLREPLDVAVEAPAGSLLVADLGNARVVRWVVPAVPAELMDALGCQAKT</sequence>
<gene>
    <name evidence="4" type="ORF">PBAH0796_LOCUS17298</name>
</gene>
<dbReference type="Gene3D" id="3.30.710.10">
    <property type="entry name" value="Potassium Channel Kv1.1, Chain A"/>
    <property type="match status" value="1"/>
</dbReference>
<dbReference type="PANTHER" id="PTHR24412:SF489">
    <property type="entry name" value="RING FINGER DOMAIN AND KELCH REPEAT-CONTAINING PROTEIN DDB_G0271372"/>
    <property type="match status" value="1"/>
</dbReference>
<dbReference type="CDD" id="cd05819">
    <property type="entry name" value="NHL"/>
    <property type="match status" value="1"/>
</dbReference>
<keyword evidence="2" id="KW-0677">Repeat</keyword>
<organism evidence="4">
    <name type="scientific">Pyrodinium bahamense</name>
    <dbReference type="NCBI Taxonomy" id="73915"/>
    <lineage>
        <taxon>Eukaryota</taxon>
        <taxon>Sar</taxon>
        <taxon>Alveolata</taxon>
        <taxon>Dinophyceae</taxon>
        <taxon>Gonyaulacales</taxon>
        <taxon>Pyrocystaceae</taxon>
        <taxon>Pyrodinium</taxon>
    </lineage>
</organism>
<dbReference type="SUPFAM" id="SSF54695">
    <property type="entry name" value="POZ domain"/>
    <property type="match status" value="1"/>
</dbReference>
<reference evidence="4" key="1">
    <citation type="submission" date="2021-01" db="EMBL/GenBank/DDBJ databases">
        <authorList>
            <person name="Corre E."/>
            <person name="Pelletier E."/>
            <person name="Niang G."/>
            <person name="Scheremetjew M."/>
            <person name="Finn R."/>
            <person name="Kale V."/>
            <person name="Holt S."/>
            <person name="Cochrane G."/>
            <person name="Meng A."/>
            <person name="Brown T."/>
            <person name="Cohen L."/>
        </authorList>
    </citation>
    <scope>NUCLEOTIDE SEQUENCE</scope>
    <source>
        <strain evidence="4">Pbaha01</strain>
    </source>
</reference>
<dbReference type="AlphaFoldDB" id="A0A7S0AJ71"/>
<dbReference type="EMBL" id="HBEG01028445">
    <property type="protein sequence ID" value="CAD8365272.1"/>
    <property type="molecule type" value="Transcribed_RNA"/>
</dbReference>
<evidence type="ECO:0000256" key="1">
    <source>
        <dbReference type="ARBA" id="ARBA00022441"/>
    </source>
</evidence>
<feature type="domain" description="BTB" evidence="3">
    <location>
        <begin position="36"/>
        <end position="104"/>
    </location>
</feature>
<dbReference type="InterPro" id="IPR000210">
    <property type="entry name" value="BTB/POZ_dom"/>
</dbReference>